<organism evidence="2 3">
    <name type="scientific">Kwoniella heveanensis BCC8398</name>
    <dbReference type="NCBI Taxonomy" id="1296120"/>
    <lineage>
        <taxon>Eukaryota</taxon>
        <taxon>Fungi</taxon>
        <taxon>Dikarya</taxon>
        <taxon>Basidiomycota</taxon>
        <taxon>Agaricomycotina</taxon>
        <taxon>Tremellomycetes</taxon>
        <taxon>Tremellales</taxon>
        <taxon>Cryptococcaceae</taxon>
        <taxon>Kwoniella</taxon>
    </lineage>
</organism>
<evidence type="ECO:0000256" key="1">
    <source>
        <dbReference type="SAM" id="MobiDB-lite"/>
    </source>
</evidence>
<dbReference type="Proteomes" id="UP000092666">
    <property type="component" value="Unassembled WGS sequence"/>
</dbReference>
<feature type="region of interest" description="Disordered" evidence="1">
    <location>
        <begin position="37"/>
        <end position="59"/>
    </location>
</feature>
<reference evidence="3" key="2">
    <citation type="submission" date="2013-12" db="EMBL/GenBank/DDBJ databases">
        <title>Evolution of pathogenesis and genome organization in the Tremellales.</title>
        <authorList>
            <person name="Cuomo C."/>
            <person name="Litvintseva A."/>
            <person name="Heitman J."/>
            <person name="Chen Y."/>
            <person name="Sun S."/>
            <person name="Springer D."/>
            <person name="Dromer F."/>
            <person name="Young S."/>
            <person name="Zeng Q."/>
            <person name="Chapman S."/>
            <person name="Gujja S."/>
            <person name="Saif S."/>
            <person name="Birren B."/>
        </authorList>
    </citation>
    <scope>NUCLEOTIDE SEQUENCE [LARGE SCALE GENOMIC DNA]</scope>
    <source>
        <strain evidence="3">BCC8398</strain>
    </source>
</reference>
<gene>
    <name evidence="2" type="ORF">I316_04896</name>
</gene>
<reference evidence="2 3" key="1">
    <citation type="submission" date="2013-07" db="EMBL/GenBank/DDBJ databases">
        <title>The Genome Sequence of Cryptococcus heveanensis BCC8398.</title>
        <authorList>
            <consortium name="The Broad Institute Genome Sequencing Platform"/>
            <person name="Cuomo C."/>
            <person name="Litvintseva A."/>
            <person name="Chen Y."/>
            <person name="Heitman J."/>
            <person name="Sun S."/>
            <person name="Springer D."/>
            <person name="Dromer F."/>
            <person name="Young S.K."/>
            <person name="Zeng Q."/>
            <person name="Gargeya S."/>
            <person name="Fitzgerald M."/>
            <person name="Abouelleil A."/>
            <person name="Alvarado L."/>
            <person name="Berlin A.M."/>
            <person name="Chapman S.B."/>
            <person name="Dewar J."/>
            <person name="Goldberg J."/>
            <person name="Griggs A."/>
            <person name="Gujja S."/>
            <person name="Hansen M."/>
            <person name="Howarth C."/>
            <person name="Imamovic A."/>
            <person name="Larimer J."/>
            <person name="McCowan C."/>
            <person name="Murphy C."/>
            <person name="Pearson M."/>
            <person name="Priest M."/>
            <person name="Roberts A."/>
            <person name="Saif S."/>
            <person name="Shea T."/>
            <person name="Sykes S."/>
            <person name="Wortman J."/>
            <person name="Nusbaum C."/>
            <person name="Birren B."/>
        </authorList>
    </citation>
    <scope>NUCLEOTIDE SEQUENCE [LARGE SCALE GENOMIC DNA]</scope>
    <source>
        <strain evidence="2 3">BCC8398</strain>
    </source>
</reference>
<dbReference type="AlphaFoldDB" id="A0A1B9GRK4"/>
<evidence type="ECO:0000313" key="2">
    <source>
        <dbReference type="EMBL" id="OCF33475.1"/>
    </source>
</evidence>
<protein>
    <submittedName>
        <fullName evidence="2">Uncharacterized protein</fullName>
    </submittedName>
</protein>
<sequence length="72" mass="7759">MTFREILTKVQGVKTRDTSHAADTLFLLPIDSTPASFIQPHQFDDPPAQSRPRRGHRKNYGVIAAAAGAAGG</sequence>
<proteinExistence type="predicted"/>
<keyword evidence="3" id="KW-1185">Reference proteome</keyword>
<name>A0A1B9GRK4_9TREE</name>
<evidence type="ECO:0000313" key="3">
    <source>
        <dbReference type="Proteomes" id="UP000092666"/>
    </source>
</evidence>
<accession>A0A1B9GRK4</accession>
<dbReference type="EMBL" id="KI669505">
    <property type="protein sequence ID" value="OCF33475.1"/>
    <property type="molecule type" value="Genomic_DNA"/>
</dbReference>